<comment type="caution">
    <text evidence="1">The sequence shown here is derived from an EMBL/GenBank/DDBJ whole genome shotgun (WGS) entry which is preliminary data.</text>
</comment>
<keyword evidence="2" id="KW-1185">Reference proteome</keyword>
<name>A0A371FH84_MUCPR</name>
<dbReference type="EMBL" id="QJKJ01009118">
    <property type="protein sequence ID" value="RDX77659.1"/>
    <property type="molecule type" value="Genomic_DNA"/>
</dbReference>
<evidence type="ECO:0000313" key="1">
    <source>
        <dbReference type="EMBL" id="RDX77659.1"/>
    </source>
</evidence>
<gene>
    <name evidence="1" type="ORF">CR513_42181</name>
</gene>
<dbReference type="AlphaFoldDB" id="A0A371FH84"/>
<reference evidence="1" key="1">
    <citation type="submission" date="2018-05" db="EMBL/GenBank/DDBJ databases">
        <title>Draft genome of Mucuna pruriens seed.</title>
        <authorList>
            <person name="Nnadi N.E."/>
            <person name="Vos R."/>
            <person name="Hasami M.H."/>
            <person name="Devisetty U.K."/>
            <person name="Aguiy J.C."/>
        </authorList>
    </citation>
    <scope>NUCLEOTIDE SEQUENCE [LARGE SCALE GENOMIC DNA]</scope>
    <source>
        <strain evidence="1">JCA_2017</strain>
    </source>
</reference>
<protein>
    <submittedName>
        <fullName evidence="1">Uncharacterized protein</fullName>
    </submittedName>
</protein>
<proteinExistence type="predicted"/>
<feature type="non-terminal residue" evidence="1">
    <location>
        <position position="1"/>
    </location>
</feature>
<evidence type="ECO:0000313" key="2">
    <source>
        <dbReference type="Proteomes" id="UP000257109"/>
    </source>
</evidence>
<dbReference type="Proteomes" id="UP000257109">
    <property type="component" value="Unassembled WGS sequence"/>
</dbReference>
<sequence>MDYDQVWKQRQFQLQELDELCLEAYKNSHLEERVLSWLESTTVQFTFEAHRRWDGLLLSLTFSLMV</sequence>
<organism evidence="1 2">
    <name type="scientific">Mucuna pruriens</name>
    <name type="common">Velvet bean</name>
    <name type="synonym">Dolichos pruriens</name>
    <dbReference type="NCBI Taxonomy" id="157652"/>
    <lineage>
        <taxon>Eukaryota</taxon>
        <taxon>Viridiplantae</taxon>
        <taxon>Streptophyta</taxon>
        <taxon>Embryophyta</taxon>
        <taxon>Tracheophyta</taxon>
        <taxon>Spermatophyta</taxon>
        <taxon>Magnoliopsida</taxon>
        <taxon>eudicotyledons</taxon>
        <taxon>Gunneridae</taxon>
        <taxon>Pentapetalae</taxon>
        <taxon>rosids</taxon>
        <taxon>fabids</taxon>
        <taxon>Fabales</taxon>
        <taxon>Fabaceae</taxon>
        <taxon>Papilionoideae</taxon>
        <taxon>50 kb inversion clade</taxon>
        <taxon>NPAAA clade</taxon>
        <taxon>indigoferoid/millettioid clade</taxon>
        <taxon>Phaseoleae</taxon>
        <taxon>Mucuna</taxon>
    </lineage>
</organism>
<accession>A0A371FH84</accession>